<dbReference type="EMBL" id="BMAO01012911">
    <property type="protein sequence ID" value="GFQ84856.1"/>
    <property type="molecule type" value="Genomic_DNA"/>
</dbReference>
<accession>A0A8X6KUR8</accession>
<protein>
    <submittedName>
        <fullName evidence="1">Uncharacterized protein</fullName>
    </submittedName>
</protein>
<keyword evidence="2" id="KW-1185">Reference proteome</keyword>
<comment type="caution">
    <text evidence="1">The sequence shown here is derived from an EMBL/GenBank/DDBJ whole genome shotgun (WGS) entry which is preliminary data.</text>
</comment>
<name>A0A8X6KUR8_TRICU</name>
<organism evidence="1 2">
    <name type="scientific">Trichonephila clavata</name>
    <name type="common">Joro spider</name>
    <name type="synonym">Nephila clavata</name>
    <dbReference type="NCBI Taxonomy" id="2740835"/>
    <lineage>
        <taxon>Eukaryota</taxon>
        <taxon>Metazoa</taxon>
        <taxon>Ecdysozoa</taxon>
        <taxon>Arthropoda</taxon>
        <taxon>Chelicerata</taxon>
        <taxon>Arachnida</taxon>
        <taxon>Araneae</taxon>
        <taxon>Araneomorphae</taxon>
        <taxon>Entelegynae</taxon>
        <taxon>Araneoidea</taxon>
        <taxon>Nephilidae</taxon>
        <taxon>Trichonephila</taxon>
    </lineage>
</organism>
<dbReference type="AlphaFoldDB" id="A0A8X6KUR8"/>
<reference evidence="1" key="1">
    <citation type="submission" date="2020-07" db="EMBL/GenBank/DDBJ databases">
        <title>Multicomponent nature underlies the extraordinary mechanical properties of spider dragline silk.</title>
        <authorList>
            <person name="Kono N."/>
            <person name="Nakamura H."/>
            <person name="Mori M."/>
            <person name="Yoshida Y."/>
            <person name="Ohtoshi R."/>
            <person name="Malay A.D."/>
            <person name="Moran D.A.P."/>
            <person name="Tomita M."/>
            <person name="Numata K."/>
            <person name="Arakawa K."/>
        </authorList>
    </citation>
    <scope>NUCLEOTIDE SEQUENCE</scope>
</reference>
<proteinExistence type="predicted"/>
<evidence type="ECO:0000313" key="2">
    <source>
        <dbReference type="Proteomes" id="UP000887116"/>
    </source>
</evidence>
<evidence type="ECO:0000313" key="1">
    <source>
        <dbReference type="EMBL" id="GFQ84856.1"/>
    </source>
</evidence>
<dbReference type="Proteomes" id="UP000887116">
    <property type="component" value="Unassembled WGS sequence"/>
</dbReference>
<sequence>MINPVTWLIKKSVLLCQTIEFRIFSLSSDNLAQQLCCGLETSKVGNTVSREISKFSGSISSMRLNVPNSTRRYMSIVVKNNAFLNDYGAI</sequence>
<gene>
    <name evidence="1" type="ORF">TNCT_103821</name>
</gene>